<reference evidence="2 3" key="1">
    <citation type="submission" date="2006-03" db="EMBL/GenBank/DDBJ databases">
        <authorList>
            <person name="Giovannoni S.J."/>
            <person name="Cho J.-C."/>
            <person name="Ferriera S."/>
            <person name="Johnson J."/>
            <person name="Kravitz S."/>
            <person name="Halpern A."/>
            <person name="Remington K."/>
            <person name="Beeson K."/>
            <person name="Tran B."/>
            <person name="Rogers Y.-H."/>
            <person name="Friedman R."/>
            <person name="Venter J.C."/>
        </authorList>
    </citation>
    <scope>NUCLEOTIDE SEQUENCE [LARGE SCALE GENOMIC DNA]</scope>
    <source>
        <strain evidence="2 3">HTCC2207</strain>
    </source>
</reference>
<feature type="signal peptide" evidence="1">
    <location>
        <begin position="1"/>
        <end position="27"/>
    </location>
</feature>
<sequence>MNTLSIRLKKIYAGIVCLGLLSSSAWADLEADILALQKQWAEVNYQIAGKEQISAFENLVINADAVVVANPKQAAPLIWRGIIKSTLAGKKGGLGALGLAKSAKKDLDKSLMLDATAMQGSALTSLGTLYLNVPGWPVGFGSDKKAEKLLLKAIAINPDGIDSNYFYADFLVAKKRSQEAAAYFKKAQTAAPRPNRPLADAGRQKEIATALESIN</sequence>
<organism evidence="2 3">
    <name type="scientific">gamma proteobacterium HTCC2207</name>
    <dbReference type="NCBI Taxonomy" id="314287"/>
    <lineage>
        <taxon>Bacteria</taxon>
        <taxon>Pseudomonadati</taxon>
        <taxon>Pseudomonadota</taxon>
        <taxon>Gammaproteobacteria</taxon>
        <taxon>Cellvibrionales</taxon>
        <taxon>Porticoccaceae</taxon>
        <taxon>SAR92 clade</taxon>
    </lineage>
</organism>
<proteinExistence type="predicted"/>
<evidence type="ECO:0000313" key="3">
    <source>
        <dbReference type="Proteomes" id="UP000005555"/>
    </source>
</evidence>
<evidence type="ECO:0000256" key="1">
    <source>
        <dbReference type="SAM" id="SignalP"/>
    </source>
</evidence>
<dbReference type="EMBL" id="AAPI01000003">
    <property type="protein sequence ID" value="EAS47180.1"/>
    <property type="molecule type" value="Genomic_DNA"/>
</dbReference>
<dbReference type="eggNOG" id="COG0457">
    <property type="taxonomic scope" value="Bacteria"/>
</dbReference>
<protein>
    <recommendedName>
        <fullName evidence="4">TPR repeats containing protein</fullName>
    </recommendedName>
</protein>
<evidence type="ECO:0000313" key="2">
    <source>
        <dbReference type="EMBL" id="EAS47180.1"/>
    </source>
</evidence>
<dbReference type="STRING" id="314287.GB2207_11203"/>
<name>Q1YSM6_9GAMM</name>
<accession>Q1YSM6</accession>
<keyword evidence="1" id="KW-0732">Signal</keyword>
<comment type="caution">
    <text evidence="2">The sequence shown here is derived from an EMBL/GenBank/DDBJ whole genome shotgun (WGS) entry which is preliminary data.</text>
</comment>
<dbReference type="SUPFAM" id="SSF48452">
    <property type="entry name" value="TPR-like"/>
    <property type="match status" value="1"/>
</dbReference>
<evidence type="ECO:0008006" key="4">
    <source>
        <dbReference type="Google" id="ProtNLM"/>
    </source>
</evidence>
<dbReference type="AlphaFoldDB" id="Q1YSM6"/>
<dbReference type="HOGENOM" id="CLU_094914_0_0_6"/>
<dbReference type="Gene3D" id="1.25.40.10">
    <property type="entry name" value="Tetratricopeptide repeat domain"/>
    <property type="match status" value="1"/>
</dbReference>
<gene>
    <name evidence="2" type="ORF">GB2207_11203</name>
</gene>
<dbReference type="InterPro" id="IPR011990">
    <property type="entry name" value="TPR-like_helical_dom_sf"/>
</dbReference>
<keyword evidence="3" id="KW-1185">Reference proteome</keyword>
<dbReference type="Proteomes" id="UP000005555">
    <property type="component" value="Unassembled WGS sequence"/>
</dbReference>
<feature type="chain" id="PRO_5004197762" description="TPR repeats containing protein" evidence="1">
    <location>
        <begin position="28"/>
        <end position="215"/>
    </location>
</feature>